<reference evidence="10 12" key="1">
    <citation type="submission" date="2015-09" db="EMBL/GenBank/DDBJ databases">
        <authorList>
            <consortium name="Pathogen Informatics"/>
        </authorList>
    </citation>
    <scope>NUCLEOTIDE SEQUENCE [LARGE SCALE GENOMIC DNA]</scope>
    <source>
        <strain evidence="10 12">2789STDY5834841</strain>
    </source>
</reference>
<feature type="transmembrane region" description="Helical" evidence="9">
    <location>
        <begin position="157"/>
        <end position="180"/>
    </location>
</feature>
<accession>A0A174DZS7</accession>
<dbReference type="Pfam" id="PF12822">
    <property type="entry name" value="ECF_trnsprt"/>
    <property type="match status" value="1"/>
</dbReference>
<evidence type="ECO:0000256" key="1">
    <source>
        <dbReference type="ARBA" id="ARBA00004651"/>
    </source>
</evidence>
<reference evidence="11 13" key="2">
    <citation type="journal article" date="2019" name="Science, e1252229">
        <title>Invertible promoters mediate bacterial phase variation, antibiotic resistance, and host adaptation in the gut.</title>
        <authorList>
            <person name="Jiang X."/>
            <person name="Hall A.B."/>
            <person name="Arthur T.D."/>
            <person name="Plichta D.R."/>
            <person name="Covington C.T."/>
            <person name="Poyet M."/>
            <person name="Crothers J."/>
            <person name="Moses P.L."/>
            <person name="Tolonen A.C."/>
            <person name="Vlamakis H."/>
            <person name="Alm E.J."/>
            <person name="Xavier R.J."/>
        </authorList>
    </citation>
    <scope>NUCLEOTIDE SEQUENCE [LARGE SCALE GENOMIC DNA]</scope>
    <source>
        <strain evidence="13">aa_0143</strain>
        <strain evidence="11">Aa_0143</strain>
    </source>
</reference>
<dbReference type="PANTHER" id="PTHR38438">
    <property type="entry name" value="RIBOFLAVIN TRANSPORTER RIBU"/>
    <property type="match status" value="1"/>
</dbReference>
<keyword evidence="7 8" id="KW-0472">Membrane</keyword>
<dbReference type="GO" id="GO:0032217">
    <property type="term" value="F:riboflavin transmembrane transporter activity"/>
    <property type="evidence" value="ECO:0007669"/>
    <property type="project" value="UniProtKB-UniRule"/>
</dbReference>
<dbReference type="PIRSF" id="PIRSF037778">
    <property type="entry name" value="UCP037778_transp_RibU"/>
    <property type="match status" value="1"/>
</dbReference>
<dbReference type="Proteomes" id="UP000095787">
    <property type="component" value="Unassembled WGS sequence"/>
</dbReference>
<comment type="subcellular location">
    <subcellularLocation>
        <location evidence="1">Cell membrane</location>
        <topology evidence="1">Multi-pass membrane protein</topology>
    </subcellularLocation>
</comment>
<evidence type="ECO:0000256" key="4">
    <source>
        <dbReference type="ARBA" id="ARBA00022475"/>
    </source>
</evidence>
<evidence type="ECO:0000256" key="8">
    <source>
        <dbReference type="PIRNR" id="PIRNR037778"/>
    </source>
</evidence>
<dbReference type="AlphaFoldDB" id="A0A174DZS7"/>
<evidence type="ECO:0000313" key="10">
    <source>
        <dbReference type="EMBL" id="CUO30727.1"/>
    </source>
</evidence>
<evidence type="ECO:0000256" key="5">
    <source>
        <dbReference type="ARBA" id="ARBA00022692"/>
    </source>
</evidence>
<dbReference type="Gene3D" id="1.10.1760.20">
    <property type="match status" value="1"/>
</dbReference>
<dbReference type="Proteomes" id="UP000292665">
    <property type="component" value="Unassembled WGS sequence"/>
</dbReference>
<dbReference type="RefSeq" id="WP_009320984.1">
    <property type="nucleotide sequence ID" value="NZ_CATVPX010000021.1"/>
</dbReference>
<evidence type="ECO:0000256" key="7">
    <source>
        <dbReference type="ARBA" id="ARBA00023136"/>
    </source>
</evidence>
<dbReference type="GO" id="GO:0005886">
    <property type="term" value="C:plasma membrane"/>
    <property type="evidence" value="ECO:0007669"/>
    <property type="project" value="UniProtKB-SubCell"/>
</dbReference>
<keyword evidence="4 8" id="KW-1003">Cell membrane</keyword>
<evidence type="ECO:0000256" key="2">
    <source>
        <dbReference type="ARBA" id="ARBA00005540"/>
    </source>
</evidence>
<gene>
    <name evidence="10" type="primary">ribU</name>
    <name evidence="11" type="ORF">EAI93_11260</name>
    <name evidence="10" type="ORF">ERS852456_02183</name>
</gene>
<comment type="function">
    <text evidence="8">Probably a riboflavin-binding protein that interacts with the energy-coupling factor (ECF) ABC-transporter complex.</text>
</comment>
<dbReference type="InterPro" id="IPR025720">
    <property type="entry name" value="RibU"/>
</dbReference>
<proteinExistence type="inferred from homology"/>
<keyword evidence="6 9" id="KW-1133">Transmembrane helix</keyword>
<keyword evidence="5 9" id="KW-0812">Transmembrane</keyword>
<dbReference type="InterPro" id="IPR024529">
    <property type="entry name" value="ECF_trnsprt_substrate-spec"/>
</dbReference>
<feature type="transmembrane region" description="Helical" evidence="9">
    <location>
        <begin position="118"/>
        <end position="142"/>
    </location>
</feature>
<feature type="transmembrane region" description="Helical" evidence="9">
    <location>
        <begin position="90"/>
        <end position="111"/>
    </location>
</feature>
<dbReference type="PANTHER" id="PTHR38438:SF1">
    <property type="entry name" value="RIBOFLAVIN TRANSPORTER RIBU"/>
    <property type="match status" value="1"/>
</dbReference>
<dbReference type="EMBL" id="RCYR01000025">
    <property type="protein sequence ID" value="RYS78329.1"/>
    <property type="molecule type" value="Genomic_DNA"/>
</dbReference>
<name>A0A174DZS7_9FIRM</name>
<evidence type="ECO:0000313" key="11">
    <source>
        <dbReference type="EMBL" id="RYS78329.1"/>
    </source>
</evidence>
<sequence length="189" mass="20247">MEEETGTVKMVMSKKKTVKMVKMGVMVAISVAMVYLVHFPIFPAVPFLEYDPADISILIGTFAFGPEAGLVLTVVTAVVQGLTVSAGSGLYGILMHMIATGVLVLVSGMIYNRKKTKATAVFGLTAGMAAMAVVMVGANLLITPMFMGVSKDVVWKLMPFIIGFNVIKAGINGAVTFLLYKRIAMFLRK</sequence>
<evidence type="ECO:0000256" key="3">
    <source>
        <dbReference type="ARBA" id="ARBA00022448"/>
    </source>
</evidence>
<keyword evidence="3 8" id="KW-0813">Transport</keyword>
<dbReference type="GeneID" id="97329900"/>
<comment type="similarity">
    <text evidence="2 8">Belongs to the prokaryotic riboflavin transporter (P-RFT) (TC 2.A.87) family.</text>
</comment>
<evidence type="ECO:0000313" key="13">
    <source>
        <dbReference type="Proteomes" id="UP000292665"/>
    </source>
</evidence>
<organism evidence="10 12">
    <name type="scientific">[Ruminococcus] torques</name>
    <dbReference type="NCBI Taxonomy" id="33039"/>
    <lineage>
        <taxon>Bacteria</taxon>
        <taxon>Bacillati</taxon>
        <taxon>Bacillota</taxon>
        <taxon>Clostridia</taxon>
        <taxon>Lachnospirales</taxon>
        <taxon>Lachnospiraceae</taxon>
        <taxon>Mediterraneibacter</taxon>
    </lineage>
</organism>
<protein>
    <recommendedName>
        <fullName evidence="8">Riboflavin transporter</fullName>
    </recommendedName>
</protein>
<evidence type="ECO:0000256" key="9">
    <source>
        <dbReference type="SAM" id="Phobius"/>
    </source>
</evidence>
<dbReference type="EMBL" id="CYZO01000031">
    <property type="protein sequence ID" value="CUO30727.1"/>
    <property type="molecule type" value="Genomic_DNA"/>
</dbReference>
<feature type="transmembrane region" description="Helical" evidence="9">
    <location>
        <begin position="21"/>
        <end position="42"/>
    </location>
</feature>
<evidence type="ECO:0000313" key="12">
    <source>
        <dbReference type="Proteomes" id="UP000095787"/>
    </source>
</evidence>
<evidence type="ECO:0000256" key="6">
    <source>
        <dbReference type="ARBA" id="ARBA00022989"/>
    </source>
</evidence>